<organism evidence="8 9">
    <name type="scientific">Diutina rugosa</name>
    <name type="common">Yeast</name>
    <name type="synonym">Candida rugosa</name>
    <dbReference type="NCBI Taxonomy" id="5481"/>
    <lineage>
        <taxon>Eukaryota</taxon>
        <taxon>Fungi</taxon>
        <taxon>Dikarya</taxon>
        <taxon>Ascomycota</taxon>
        <taxon>Saccharomycotina</taxon>
        <taxon>Pichiomycetes</taxon>
        <taxon>Debaryomycetaceae</taxon>
        <taxon>Diutina</taxon>
    </lineage>
</organism>
<evidence type="ECO:0000256" key="3">
    <source>
        <dbReference type="ARBA" id="ARBA00022692"/>
    </source>
</evidence>
<keyword evidence="3" id="KW-0812">Transmembrane</keyword>
<evidence type="ECO:0000313" key="9">
    <source>
        <dbReference type="Proteomes" id="UP000449547"/>
    </source>
</evidence>
<evidence type="ECO:0000256" key="1">
    <source>
        <dbReference type="ARBA" id="ARBA00004141"/>
    </source>
</evidence>
<dbReference type="AlphaFoldDB" id="A0A642ULD4"/>
<evidence type="ECO:0000256" key="2">
    <source>
        <dbReference type="ARBA" id="ARBA00006824"/>
    </source>
</evidence>
<keyword evidence="4" id="KW-1133">Transmembrane helix</keyword>
<keyword evidence="5" id="KW-0472">Membrane</keyword>
<evidence type="ECO:0000256" key="4">
    <source>
        <dbReference type="ARBA" id="ARBA00022989"/>
    </source>
</evidence>
<evidence type="ECO:0000256" key="5">
    <source>
        <dbReference type="ARBA" id="ARBA00023136"/>
    </source>
</evidence>
<dbReference type="OrthoDB" id="430207at2759"/>
<dbReference type="VEuPathDB" id="FungiDB:DIURU_003590"/>
<dbReference type="EMBL" id="SWFT01000105">
    <property type="protein sequence ID" value="KAA8901220.1"/>
    <property type="molecule type" value="Genomic_DNA"/>
</dbReference>
<accession>A0A642ULD4</accession>
<dbReference type="PANTHER" id="PTHR11266:SF17">
    <property type="entry name" value="PROTEIN MPV17"/>
    <property type="match status" value="1"/>
</dbReference>
<evidence type="ECO:0000313" key="8">
    <source>
        <dbReference type="EMBL" id="KAA8901220.1"/>
    </source>
</evidence>
<dbReference type="Pfam" id="PF04117">
    <property type="entry name" value="Mpv17_PMP22"/>
    <property type="match status" value="1"/>
</dbReference>
<dbReference type="RefSeq" id="XP_034011843.1">
    <property type="nucleotide sequence ID" value="XM_034156369.1"/>
</dbReference>
<keyword evidence="9" id="KW-1185">Reference proteome</keyword>
<comment type="caution">
    <text evidence="8">The sequence shown here is derived from an EMBL/GenBank/DDBJ whole genome shotgun (WGS) entry which is preliminary data.</text>
</comment>
<dbReference type="OMA" id="WYQSKLA"/>
<dbReference type="Proteomes" id="UP000449547">
    <property type="component" value="Unassembled WGS sequence"/>
</dbReference>
<name>A0A642ULD4_DIURU</name>
<evidence type="ECO:0000256" key="6">
    <source>
        <dbReference type="ARBA" id="ARBA00039302"/>
    </source>
</evidence>
<comment type="similarity">
    <text evidence="2 7">Belongs to the peroxisomal membrane protein PXMP2/4 family.</text>
</comment>
<dbReference type="GO" id="GO:0016020">
    <property type="term" value="C:membrane"/>
    <property type="evidence" value="ECO:0007669"/>
    <property type="project" value="UniProtKB-SubCell"/>
</dbReference>
<protein>
    <recommendedName>
        <fullName evidence="6">Protein SYM1</fullName>
    </recommendedName>
</protein>
<proteinExistence type="inferred from homology"/>
<dbReference type="InterPro" id="IPR007248">
    <property type="entry name" value="Mpv17_PMP22"/>
</dbReference>
<dbReference type="PANTHER" id="PTHR11266">
    <property type="entry name" value="PEROXISOMAL MEMBRANE PROTEIN 2, PXMP2 MPV17"/>
    <property type="match status" value="1"/>
</dbReference>
<reference evidence="8 9" key="1">
    <citation type="submission" date="2019-07" db="EMBL/GenBank/DDBJ databases">
        <title>Genome assembly of two rare yeast pathogens: Diutina rugosa and Trichomonascus ciferrii.</title>
        <authorList>
            <person name="Mixao V."/>
            <person name="Saus E."/>
            <person name="Hansen A."/>
            <person name="Lass-Flor C."/>
            <person name="Gabaldon T."/>
        </authorList>
    </citation>
    <scope>NUCLEOTIDE SEQUENCE [LARGE SCALE GENOMIC DNA]</scope>
    <source>
        <strain evidence="8 9">CBS 613</strain>
    </source>
</reference>
<sequence>MFKRLVVSHPLAANMIQTGTLFGVGDAIAQYMAPQQPHYDWPRTLRAVGYGGVIFAPIGNKWYHLLAKIKPSASHAVNTGWRVAADQLIFAPFIGIPMYYSVMTVLENRHPILPRIEEQLTTNWWPTLANNWKVWPAFQAVNFFFVPVHLRLLAVNVISIFWNTYLSWTLNAKDAMITQEELGLSRDTDAADRKTD</sequence>
<evidence type="ECO:0000256" key="7">
    <source>
        <dbReference type="RuleBase" id="RU363053"/>
    </source>
</evidence>
<dbReference type="GeneID" id="54782241"/>
<gene>
    <name evidence="8" type="ORF">DIURU_003590</name>
</gene>
<dbReference type="GO" id="GO:0005739">
    <property type="term" value="C:mitochondrion"/>
    <property type="evidence" value="ECO:0007669"/>
    <property type="project" value="TreeGrafter"/>
</dbReference>
<comment type="subcellular location">
    <subcellularLocation>
        <location evidence="1">Membrane</location>
        <topology evidence="1">Multi-pass membrane protein</topology>
    </subcellularLocation>
</comment>